<keyword evidence="3" id="KW-1133">Transmembrane helix</keyword>
<keyword evidence="6" id="KW-1185">Reference proteome</keyword>
<dbReference type="InterPro" id="IPR050922">
    <property type="entry name" value="LytR/CpsA/Psr_CW_biosynth"/>
</dbReference>
<evidence type="ECO:0000313" key="6">
    <source>
        <dbReference type="Proteomes" id="UP000830167"/>
    </source>
</evidence>
<dbReference type="EMBL" id="CP089291">
    <property type="protein sequence ID" value="UOF89114.1"/>
    <property type="molecule type" value="Genomic_DNA"/>
</dbReference>
<name>A0ABY4CFQ4_9BACL</name>
<evidence type="ECO:0000256" key="3">
    <source>
        <dbReference type="SAM" id="Phobius"/>
    </source>
</evidence>
<organism evidence="5 6">
    <name type="scientific">Fodinisporobacter ferrooxydans</name>
    <dbReference type="NCBI Taxonomy" id="2901836"/>
    <lineage>
        <taxon>Bacteria</taxon>
        <taxon>Bacillati</taxon>
        <taxon>Bacillota</taxon>
        <taxon>Bacilli</taxon>
        <taxon>Bacillales</taxon>
        <taxon>Alicyclobacillaceae</taxon>
        <taxon>Fodinisporobacter</taxon>
    </lineage>
</organism>
<dbReference type="Pfam" id="PF03816">
    <property type="entry name" value="LytR_cpsA_psr"/>
    <property type="match status" value="1"/>
</dbReference>
<keyword evidence="3" id="KW-0812">Transmembrane</keyword>
<feature type="transmembrane region" description="Helical" evidence="3">
    <location>
        <begin position="20"/>
        <end position="40"/>
    </location>
</feature>
<dbReference type="Proteomes" id="UP000830167">
    <property type="component" value="Chromosome"/>
</dbReference>
<dbReference type="PANTHER" id="PTHR33392">
    <property type="entry name" value="POLYISOPRENYL-TEICHOIC ACID--PEPTIDOGLYCAN TEICHOIC ACID TRANSFERASE TAGU"/>
    <property type="match status" value="1"/>
</dbReference>
<evidence type="ECO:0000256" key="1">
    <source>
        <dbReference type="ARBA" id="ARBA00006068"/>
    </source>
</evidence>
<feature type="compositionally biased region" description="Polar residues" evidence="2">
    <location>
        <begin position="441"/>
        <end position="468"/>
    </location>
</feature>
<comment type="similarity">
    <text evidence="1">Belongs to the LytR/CpsA/Psr (LCP) family.</text>
</comment>
<evidence type="ECO:0000313" key="5">
    <source>
        <dbReference type="EMBL" id="UOF89114.1"/>
    </source>
</evidence>
<feature type="compositionally biased region" description="Low complexity" evidence="2">
    <location>
        <begin position="475"/>
        <end position="521"/>
    </location>
</feature>
<feature type="compositionally biased region" description="Polar residues" evidence="2">
    <location>
        <begin position="322"/>
        <end position="378"/>
    </location>
</feature>
<sequence length="521" mass="55271">MQSRQERNKKRMPLYKRKGFWLGILIPILVLVGVSGYYWYRINHFVSQIQGGSDNSSTVAWSGKDRVNIMLFGVDNRGGDPHPRTDVNLLVSIDPKTHTAEMFSILRDTWYKIPGYSSQKINAAYSLGGPSLAIKTFSDFLQIPINYYAVTDFQGFEKIVDAVGGINLYVEKNMDYTDDGVYDIHLKKGYQHLDGRHALEYVRFRHDAMGDFWRTERQRNFLKALAEQMKKPANILKVPSILDAIQPYIKTNMTMDDMLKLGMLAKDINWANMKSQQVPDMKDLKTGFIDGEDSVIPNVYATRVMVHKMLGMNDAIQQDPSVEYQGSVSSQPSGSNASSTQPELPANPQAQEKTGNGNPNDQPTNPFGSGSNQSSAPSNGDGKGTGSTGTDPAGNTQINVNGSSGNSGSGASTSNGSTGSNAGTSNSGAASSNGSTRNGSPTGSSTAPNPANGTGTTKGTSANTNGASFATAPPSSGTVQSGTGSSQGEAGQNSQSSGTTTGATTGTPNSGSSSVTSGQTK</sequence>
<feature type="compositionally biased region" description="Low complexity" evidence="2">
    <location>
        <begin position="401"/>
        <end position="440"/>
    </location>
</feature>
<dbReference type="Gene3D" id="3.40.630.190">
    <property type="entry name" value="LCP protein"/>
    <property type="match status" value="1"/>
</dbReference>
<dbReference type="PANTHER" id="PTHR33392:SF6">
    <property type="entry name" value="POLYISOPRENYL-TEICHOIC ACID--PEPTIDOGLYCAN TEICHOIC ACID TRANSFERASE TAGU"/>
    <property type="match status" value="1"/>
</dbReference>
<proteinExistence type="inferred from homology"/>
<dbReference type="NCBIfam" id="TIGR00350">
    <property type="entry name" value="lytR_cpsA_psr"/>
    <property type="match status" value="1"/>
</dbReference>
<feature type="region of interest" description="Disordered" evidence="2">
    <location>
        <begin position="322"/>
        <end position="521"/>
    </location>
</feature>
<feature type="domain" description="Cell envelope-related transcriptional attenuator" evidence="4">
    <location>
        <begin position="84"/>
        <end position="230"/>
    </location>
</feature>
<dbReference type="InterPro" id="IPR004474">
    <property type="entry name" value="LytR_CpsA_psr"/>
</dbReference>
<accession>A0ABY4CFQ4</accession>
<reference evidence="5" key="1">
    <citation type="submission" date="2021-12" db="EMBL/GenBank/DDBJ databases">
        <title>Alicyclobacillaceae gen. nov., sp. nov., isolated from chalcocite enrichment system.</title>
        <authorList>
            <person name="Jiang Z."/>
        </authorList>
    </citation>
    <scope>NUCLEOTIDE SEQUENCE</scope>
    <source>
        <strain evidence="5">MYW30-H2</strain>
    </source>
</reference>
<gene>
    <name evidence="5" type="ORF">LSG31_14440</name>
</gene>
<dbReference type="RefSeq" id="WP_347435794.1">
    <property type="nucleotide sequence ID" value="NZ_CP089291.1"/>
</dbReference>
<evidence type="ECO:0000256" key="2">
    <source>
        <dbReference type="SAM" id="MobiDB-lite"/>
    </source>
</evidence>
<evidence type="ECO:0000259" key="4">
    <source>
        <dbReference type="Pfam" id="PF03816"/>
    </source>
</evidence>
<keyword evidence="3" id="KW-0472">Membrane</keyword>
<protein>
    <submittedName>
        <fullName evidence="5">LCP family protein</fullName>
    </submittedName>
</protein>